<gene>
    <name evidence="2" type="ORF">FB389_0660</name>
</gene>
<keyword evidence="3" id="KW-1185">Reference proteome</keyword>
<dbReference type="Proteomes" id="UP000316181">
    <property type="component" value="Unassembled WGS sequence"/>
</dbReference>
<dbReference type="EMBL" id="VFNV01000001">
    <property type="protein sequence ID" value="TQK76011.1"/>
    <property type="molecule type" value="Genomic_DNA"/>
</dbReference>
<dbReference type="OrthoDB" id="7605626at2"/>
<evidence type="ECO:0000313" key="2">
    <source>
        <dbReference type="EMBL" id="TQK76011.1"/>
    </source>
</evidence>
<protein>
    <submittedName>
        <fullName evidence="2">Uncharacterized protein DUF955</fullName>
    </submittedName>
</protein>
<organism evidence="2 3">
    <name type="scientific">Rarobacter incanus</name>
    <dbReference type="NCBI Taxonomy" id="153494"/>
    <lineage>
        <taxon>Bacteria</taxon>
        <taxon>Bacillati</taxon>
        <taxon>Actinomycetota</taxon>
        <taxon>Actinomycetes</taxon>
        <taxon>Micrococcales</taxon>
        <taxon>Rarobacteraceae</taxon>
        <taxon>Rarobacter</taxon>
    </lineage>
</organism>
<dbReference type="RefSeq" id="WP_142111332.1">
    <property type="nucleotide sequence ID" value="NZ_BAAATB010000008.1"/>
</dbReference>
<dbReference type="Pfam" id="PF06114">
    <property type="entry name" value="Peptidase_M78"/>
    <property type="match status" value="1"/>
</dbReference>
<sequence length="334" mass="37576">MGYEHQGRLDFDATPLEDPSQITAGEPADFTAESAQASIDALVSGTSTFSDPADFRDLIRFAAQFRGYSPFNRMLIQIQDRGAHFVATDAVWKRRFNRRVRSDARAIVLLQPRGPVLIVFDVRGTEPIDETTPALPPEVVNPTKVTYCMSEGELFERWMNTIHNAARDGIRVTLADQATCYCGSARYIGMNCPEVVTRQVQTQSPKLRRTERFQVYYEVTINKNLPLKDQYSTLVHELAHIFCGHTGTHNAKLWPDRSVMPHEVVETEAESVAHMLLFKIDSNVQMGDYLQGHLDKEGRVPPGVSLNAMMRAAGEIERMGNGHLTKRRDPKDGK</sequence>
<accession>A0A542SN02</accession>
<dbReference type="InterPro" id="IPR010359">
    <property type="entry name" value="IrrE_HExxH"/>
</dbReference>
<proteinExistence type="predicted"/>
<evidence type="ECO:0000259" key="1">
    <source>
        <dbReference type="Pfam" id="PF06114"/>
    </source>
</evidence>
<dbReference type="AlphaFoldDB" id="A0A542SN02"/>
<comment type="caution">
    <text evidence="2">The sequence shown here is derived from an EMBL/GenBank/DDBJ whole genome shotgun (WGS) entry which is preliminary data.</text>
</comment>
<evidence type="ECO:0000313" key="3">
    <source>
        <dbReference type="Proteomes" id="UP000316181"/>
    </source>
</evidence>
<reference evidence="2 3" key="1">
    <citation type="submission" date="2019-06" db="EMBL/GenBank/DDBJ databases">
        <title>Sequencing the genomes of 1000 actinobacteria strains.</title>
        <authorList>
            <person name="Klenk H.-P."/>
        </authorList>
    </citation>
    <scope>NUCLEOTIDE SEQUENCE [LARGE SCALE GENOMIC DNA]</scope>
    <source>
        <strain evidence="2 3">DSM 10596</strain>
    </source>
</reference>
<name>A0A542SN02_9MICO</name>
<feature type="domain" description="IrrE N-terminal-like" evidence="1">
    <location>
        <begin position="206"/>
        <end position="277"/>
    </location>
</feature>